<dbReference type="AlphaFoldDB" id="A0A126R163"/>
<dbReference type="SUPFAM" id="SSF51366">
    <property type="entry name" value="Ribulose-phoshate binding barrel"/>
    <property type="match status" value="1"/>
</dbReference>
<dbReference type="GeneID" id="28489115"/>
<dbReference type="InterPro" id="IPR004650">
    <property type="entry name" value="HisA/F-archaeal"/>
</dbReference>
<evidence type="ECO:0000256" key="1">
    <source>
        <dbReference type="ARBA" id="ARBA00009667"/>
    </source>
</evidence>
<proteinExistence type="inferred from homology"/>
<evidence type="ECO:0000313" key="3">
    <source>
        <dbReference type="EMBL" id="AMK15375.1"/>
    </source>
</evidence>
<dbReference type="NCBIfam" id="TIGR00734">
    <property type="entry name" value="hisAF_rel"/>
    <property type="match status" value="1"/>
</dbReference>
<dbReference type="PANTHER" id="PTHR43090">
    <property type="entry name" value="1-(5-PHOSPHORIBOSYL)-5-[(5-PHOSPHORIBOSYLAMINO)METHYLIDENEAMINO] IMIDAZOLE-4-CARBOXAMIDE ISOMERASE"/>
    <property type="match status" value="1"/>
</dbReference>
<dbReference type="InterPro" id="IPR011060">
    <property type="entry name" value="RibuloseP-bd_barrel"/>
</dbReference>
<organism evidence="3 4">
    <name type="scientific">Methanobrevibacter olleyae</name>
    <dbReference type="NCBI Taxonomy" id="294671"/>
    <lineage>
        <taxon>Archaea</taxon>
        <taxon>Methanobacteriati</taxon>
        <taxon>Methanobacteriota</taxon>
        <taxon>Methanomada group</taxon>
        <taxon>Methanobacteria</taxon>
        <taxon>Methanobacteriales</taxon>
        <taxon>Methanobacteriaceae</taxon>
        <taxon>Methanobrevibacter</taxon>
    </lineage>
</organism>
<sequence>MLEIIPVIDLMNSVAVFGKSGDRENYIPLQSIYANSPDPLEIAASLKRANAKEIYIADLDLIERNGNHNIYKIKEINTILPVILDVGVDNLETFEFLLDFAYKIIVATETLDSIEELEKIFDKYPKERIIISVDVKNNELYTKNMDLNLEDFKEVLRKIDPNEIILLDISSVGTEGGYNKELLESFEEFRDKIILGGGITKDEIEVLSNLGIKKALVGTALHKGEIKIHNF</sequence>
<evidence type="ECO:0000256" key="2">
    <source>
        <dbReference type="RuleBase" id="RU003657"/>
    </source>
</evidence>
<evidence type="ECO:0000313" key="4">
    <source>
        <dbReference type="Proteomes" id="UP000066376"/>
    </source>
</evidence>
<dbReference type="PATRIC" id="fig|294671.3.peg.855"/>
<name>A0A126R163_METOL</name>
<reference evidence="4" key="2">
    <citation type="submission" date="2016-02" db="EMBL/GenBank/DDBJ databases">
        <title>The draft genome sequence of the rumen methanogen Methanobrevibacter olleyae YLM1.</title>
        <authorList>
            <consortium name="New Zealand Agricultural Greenhouse Gas Research Centre/Pastoral Greenhouse Gas Research Consortium"/>
            <person name="Kelly W.J."/>
            <person name="Li D."/>
            <person name="Lambie S.C."/>
            <person name="Attwood G.T."/>
            <person name="Altermann E."/>
            <person name="Leahy S.C."/>
        </authorList>
    </citation>
    <scope>NUCLEOTIDE SEQUENCE [LARGE SCALE GENOMIC DNA]</scope>
    <source>
        <strain evidence="4">YLM1</strain>
    </source>
</reference>
<dbReference type="RefSeq" id="WP_067146576.1">
    <property type="nucleotide sequence ID" value="NZ_CP014265.1"/>
</dbReference>
<keyword evidence="2" id="KW-0368">Histidine biosynthesis</keyword>
<keyword evidence="2" id="KW-0028">Amino-acid biosynthesis</keyword>
<dbReference type="STRING" id="294671.YLM1_0818"/>
<dbReference type="CDD" id="cd04723">
    <property type="entry name" value="HisA_HisF"/>
    <property type="match status" value="1"/>
</dbReference>
<dbReference type="Gene3D" id="3.20.20.70">
    <property type="entry name" value="Aldolase class I"/>
    <property type="match status" value="1"/>
</dbReference>
<protein>
    <submittedName>
        <fullName evidence="3">HisA/hisF family protein</fullName>
    </submittedName>
</protein>
<dbReference type="GO" id="GO:0000162">
    <property type="term" value="P:L-tryptophan biosynthetic process"/>
    <property type="evidence" value="ECO:0007669"/>
    <property type="project" value="TreeGrafter"/>
</dbReference>
<dbReference type="InterPro" id="IPR013785">
    <property type="entry name" value="Aldolase_TIM"/>
</dbReference>
<dbReference type="PANTHER" id="PTHR43090:SF2">
    <property type="entry name" value="1-(5-PHOSPHORIBOSYL)-5-[(5-PHOSPHORIBOSYLAMINO)METHYLIDENEAMINO] IMIDAZOLE-4-CARBOXAMIDE ISOMERASE"/>
    <property type="match status" value="1"/>
</dbReference>
<reference evidence="3 4" key="1">
    <citation type="journal article" date="2016" name="Genome Announc.">
        <title>Draft Genome Sequence of the Rumen Methanogen Methanobrevibacter olleyae YLM1.</title>
        <authorList>
            <person name="Kelly W.J."/>
            <person name="Li D."/>
            <person name="Lambie S.C."/>
            <person name="Cox F."/>
            <person name="Attwood G.T."/>
            <person name="Altermann E."/>
            <person name="Leahy S.C."/>
        </authorList>
    </citation>
    <scope>NUCLEOTIDE SEQUENCE [LARGE SCALE GENOMIC DNA]</scope>
    <source>
        <strain evidence="3 4">YLM1</strain>
    </source>
</reference>
<dbReference type="Pfam" id="PF00977">
    <property type="entry name" value="His_biosynth"/>
    <property type="match status" value="1"/>
</dbReference>
<dbReference type="EMBL" id="CP014265">
    <property type="protein sequence ID" value="AMK15375.1"/>
    <property type="molecule type" value="Genomic_DNA"/>
</dbReference>
<dbReference type="Proteomes" id="UP000066376">
    <property type="component" value="Chromosome"/>
</dbReference>
<dbReference type="InterPro" id="IPR006062">
    <property type="entry name" value="His_biosynth"/>
</dbReference>
<dbReference type="GO" id="GO:0000105">
    <property type="term" value="P:L-histidine biosynthetic process"/>
    <property type="evidence" value="ECO:0007669"/>
    <property type="project" value="UniProtKB-KW"/>
</dbReference>
<dbReference type="InterPro" id="IPR044524">
    <property type="entry name" value="Isoase_HisA-like"/>
</dbReference>
<dbReference type="GO" id="GO:0005737">
    <property type="term" value="C:cytoplasm"/>
    <property type="evidence" value="ECO:0007669"/>
    <property type="project" value="TreeGrafter"/>
</dbReference>
<keyword evidence="4" id="KW-1185">Reference proteome</keyword>
<comment type="similarity">
    <text evidence="1 2">Belongs to the HisA/HisF family.</text>
</comment>
<dbReference type="KEGG" id="mol:YLM1_0818"/>
<gene>
    <name evidence="3" type="ORF">YLM1_0818</name>
</gene>
<dbReference type="GO" id="GO:0003949">
    <property type="term" value="F:1-(5-phosphoribosyl)-5-[(5-phosphoribosylamino)methylideneamino]imidazole-4-carboxamide isomerase activity"/>
    <property type="evidence" value="ECO:0007669"/>
    <property type="project" value="InterPro"/>
</dbReference>
<accession>A0A126R163</accession>